<evidence type="ECO:0000256" key="1">
    <source>
        <dbReference type="SAM" id="Coils"/>
    </source>
</evidence>
<feature type="domain" description="Transglycosylase SLT" evidence="3">
    <location>
        <begin position="106"/>
        <end position="216"/>
    </location>
</feature>
<comment type="caution">
    <text evidence="4">The sequence shown here is derived from an EMBL/GenBank/DDBJ whole genome shotgun (WGS) entry which is preliminary data.</text>
</comment>
<dbReference type="GO" id="GO:0008933">
    <property type="term" value="F:peptidoglycan lytic transglycosylase activity"/>
    <property type="evidence" value="ECO:0007669"/>
    <property type="project" value="InterPro"/>
</dbReference>
<keyword evidence="2" id="KW-0812">Transmembrane</keyword>
<evidence type="ECO:0000259" key="3">
    <source>
        <dbReference type="Pfam" id="PF01464"/>
    </source>
</evidence>
<dbReference type="SUPFAM" id="SSF53955">
    <property type="entry name" value="Lysozyme-like"/>
    <property type="match status" value="1"/>
</dbReference>
<reference evidence="4" key="1">
    <citation type="journal article" date="2015" name="Nature">
        <title>Complex archaea that bridge the gap between prokaryotes and eukaryotes.</title>
        <authorList>
            <person name="Spang A."/>
            <person name="Saw J.H."/>
            <person name="Jorgensen S.L."/>
            <person name="Zaremba-Niedzwiedzka K."/>
            <person name="Martijn J."/>
            <person name="Lind A.E."/>
            <person name="van Eijk R."/>
            <person name="Schleper C."/>
            <person name="Guy L."/>
            <person name="Ettema T.J."/>
        </authorList>
    </citation>
    <scope>NUCLEOTIDE SEQUENCE</scope>
</reference>
<dbReference type="InterPro" id="IPR000189">
    <property type="entry name" value="Transglyc_AS"/>
</dbReference>
<gene>
    <name evidence="4" type="ORF">LCGC14_0461770</name>
</gene>
<dbReference type="GO" id="GO:0000270">
    <property type="term" value="P:peptidoglycan metabolic process"/>
    <property type="evidence" value="ECO:0007669"/>
    <property type="project" value="InterPro"/>
</dbReference>
<dbReference type="CDD" id="cd00254">
    <property type="entry name" value="LT-like"/>
    <property type="match status" value="1"/>
</dbReference>
<dbReference type="Pfam" id="PF01464">
    <property type="entry name" value="SLT"/>
    <property type="match status" value="1"/>
</dbReference>
<keyword evidence="1" id="KW-0175">Coiled coil</keyword>
<sequence>MTTQDVDDVLMGSRVVRWTIAGVVAVSLFISSVVNIRQSDQLATLTEELAAVRQQAAATQAAVKVDQQYLAVVDVLVAKASDHLTLQQIPEIASMVVELATLYRADGLTSSLVLAVMERESNFRPDAVSGRGAVGIMQVIHETAEPHLVALGETWSVELMQRPDVNIGVGVMELMRLHRIYMAEGLEGRDEWHLTLTSYFWGPTNTRRLLESKGEKIRVPSLEYSVGVRGLQNDIRNRGVE</sequence>
<proteinExistence type="predicted"/>
<evidence type="ECO:0000256" key="2">
    <source>
        <dbReference type="SAM" id="Phobius"/>
    </source>
</evidence>
<dbReference type="InterPro" id="IPR008258">
    <property type="entry name" value="Transglycosylase_SLT_dom_1"/>
</dbReference>
<feature type="transmembrane region" description="Helical" evidence="2">
    <location>
        <begin position="15"/>
        <end position="36"/>
    </location>
</feature>
<accession>A0A0F9SK31</accession>
<name>A0A0F9SK31_9ZZZZ</name>
<feature type="coiled-coil region" evidence="1">
    <location>
        <begin position="35"/>
        <end position="62"/>
    </location>
</feature>
<keyword evidence="2" id="KW-1133">Transmembrane helix</keyword>
<dbReference type="PROSITE" id="PS00922">
    <property type="entry name" value="TRANSGLYCOSYLASE"/>
    <property type="match status" value="1"/>
</dbReference>
<evidence type="ECO:0000313" key="4">
    <source>
        <dbReference type="EMBL" id="KKN67434.1"/>
    </source>
</evidence>
<dbReference type="GO" id="GO:0016020">
    <property type="term" value="C:membrane"/>
    <property type="evidence" value="ECO:0007669"/>
    <property type="project" value="InterPro"/>
</dbReference>
<dbReference type="EMBL" id="LAZR01000475">
    <property type="protein sequence ID" value="KKN67434.1"/>
    <property type="molecule type" value="Genomic_DNA"/>
</dbReference>
<dbReference type="Gene3D" id="1.10.530.10">
    <property type="match status" value="1"/>
</dbReference>
<dbReference type="InterPro" id="IPR023346">
    <property type="entry name" value="Lysozyme-like_dom_sf"/>
</dbReference>
<organism evidence="4">
    <name type="scientific">marine sediment metagenome</name>
    <dbReference type="NCBI Taxonomy" id="412755"/>
    <lineage>
        <taxon>unclassified sequences</taxon>
        <taxon>metagenomes</taxon>
        <taxon>ecological metagenomes</taxon>
    </lineage>
</organism>
<dbReference type="AlphaFoldDB" id="A0A0F9SK31"/>
<protein>
    <recommendedName>
        <fullName evidence="3">Transglycosylase SLT domain-containing protein</fullName>
    </recommendedName>
</protein>
<keyword evidence="2" id="KW-0472">Membrane</keyword>